<dbReference type="PATRIC" id="fig|56107.3.peg.1878"/>
<dbReference type="eggNOG" id="COG3087">
    <property type="taxonomic scope" value="Bacteria"/>
</dbReference>
<evidence type="ECO:0008006" key="4">
    <source>
        <dbReference type="Google" id="ProtNLM"/>
    </source>
</evidence>
<dbReference type="InterPro" id="IPR010328">
    <property type="entry name" value="DUF928"/>
</dbReference>
<protein>
    <recommendedName>
        <fullName evidence="4">DUF928 domain-containing protein</fullName>
    </recommendedName>
</protein>
<name>K9WVU5_9NOST</name>
<organism evidence="2 3">
    <name type="scientific">Cylindrospermum stagnale PCC 7417</name>
    <dbReference type="NCBI Taxonomy" id="56107"/>
    <lineage>
        <taxon>Bacteria</taxon>
        <taxon>Bacillati</taxon>
        <taxon>Cyanobacteriota</taxon>
        <taxon>Cyanophyceae</taxon>
        <taxon>Nostocales</taxon>
        <taxon>Nostocaceae</taxon>
        <taxon>Cylindrospermum</taxon>
    </lineage>
</organism>
<evidence type="ECO:0000256" key="1">
    <source>
        <dbReference type="SAM" id="MobiDB-lite"/>
    </source>
</evidence>
<keyword evidence="3" id="KW-1185">Reference proteome</keyword>
<dbReference type="EMBL" id="CP003642">
    <property type="protein sequence ID" value="AFZ23944.1"/>
    <property type="molecule type" value="Genomic_DNA"/>
</dbReference>
<proteinExistence type="predicted"/>
<dbReference type="Proteomes" id="UP000010475">
    <property type="component" value="Chromosome"/>
</dbReference>
<dbReference type="RefSeq" id="WP_015207200.1">
    <property type="nucleotide sequence ID" value="NC_019757.1"/>
</dbReference>
<evidence type="ECO:0000313" key="2">
    <source>
        <dbReference type="EMBL" id="AFZ23944.1"/>
    </source>
</evidence>
<dbReference type="HOGENOM" id="CLU_061545_1_0_3"/>
<sequence>MKPSSQPIKLFLALTLSGTSFLGSLTAVLAKPAPLKSGRLLSDRTNSKTVTAQIASFNLPAPPPGPSPGGRSRGGAKRGECPKVNTELTALVPFTKKGKEPDYVTDVWGLTTEENPTWLFYVPYTKASAYTAEFVLQDEQDNSIYQIVPLSLPDQPGIIRVSLPANTSRLEVGKRYRWFLTVNCNQNKESLPVYVYVAGVIQRVNLSQEVAQKLKTATPQQQVAIYAQNGVWHEALTKLAELRQQYPQDLALQAEWQNLLASFQFDDVAAEPIVSAKP</sequence>
<dbReference type="Pfam" id="PF06051">
    <property type="entry name" value="DUF928"/>
    <property type="match status" value="1"/>
</dbReference>
<dbReference type="AlphaFoldDB" id="K9WVU5"/>
<evidence type="ECO:0000313" key="3">
    <source>
        <dbReference type="Proteomes" id="UP000010475"/>
    </source>
</evidence>
<dbReference type="KEGG" id="csg:Cylst_1672"/>
<feature type="region of interest" description="Disordered" evidence="1">
    <location>
        <begin position="56"/>
        <end position="81"/>
    </location>
</feature>
<gene>
    <name evidence="2" type="ORF">Cylst_1672</name>
</gene>
<dbReference type="STRING" id="56107.Cylst_1672"/>
<accession>K9WVU5</accession>
<reference evidence="2 3" key="1">
    <citation type="submission" date="2012-06" db="EMBL/GenBank/DDBJ databases">
        <title>Finished chromosome of genome of Cylindrospermum stagnale PCC 7417.</title>
        <authorList>
            <consortium name="US DOE Joint Genome Institute"/>
            <person name="Gugger M."/>
            <person name="Coursin T."/>
            <person name="Rippka R."/>
            <person name="Tandeau De Marsac N."/>
            <person name="Huntemann M."/>
            <person name="Wei C.-L."/>
            <person name="Han J."/>
            <person name="Detter J.C."/>
            <person name="Han C."/>
            <person name="Tapia R."/>
            <person name="Chen A."/>
            <person name="Kyrpides N."/>
            <person name="Mavromatis K."/>
            <person name="Markowitz V."/>
            <person name="Szeto E."/>
            <person name="Ivanova N."/>
            <person name="Pagani I."/>
            <person name="Pati A."/>
            <person name="Goodwin L."/>
            <person name="Nordberg H.P."/>
            <person name="Cantor M.N."/>
            <person name="Hua S.X."/>
            <person name="Woyke T."/>
            <person name="Kerfeld C.A."/>
        </authorList>
    </citation>
    <scope>NUCLEOTIDE SEQUENCE [LARGE SCALE GENOMIC DNA]</scope>
    <source>
        <strain evidence="2 3">PCC 7417</strain>
    </source>
</reference>